<comment type="similarity">
    <text evidence="1">Belongs to the ABC transporter superfamily.</text>
</comment>
<dbReference type="EMBL" id="JX649868">
    <property type="protein sequence ID" value="AGC71325.1"/>
    <property type="molecule type" value="Genomic_DNA"/>
</dbReference>
<accession>L7VYX1</accession>
<dbReference type="PANTHER" id="PTHR43335:SF2">
    <property type="entry name" value="ABC TRANSPORTER, ATP-BINDING PROTEIN"/>
    <property type="match status" value="1"/>
</dbReference>
<organism evidence="6">
    <name type="scientific">uncultured bacterium A1Q1_fos_515</name>
    <dbReference type="NCBI Taxonomy" id="1256581"/>
    <lineage>
        <taxon>Bacteria</taxon>
        <taxon>environmental samples</taxon>
    </lineage>
</organism>
<sequence>METGPLLHVVGLTKRYPAVTAIDDLTLELPRGSIGLVGANGAGKTTMFRLLLGLAHPTAGHIEVCGIDVARDPIGVRSVLGFMPEHDCLPLDQTAADVVATFGELSGLPARVARQRASDVLDLVGLDEARFRTIGGFSTGMRQRTKLAQALVGDPQLVLLDEPTAGLDPLGREEMLHLVGRLRDVGISVLMATHLLDDVQQVCDHVVMIDAGRLVVSGATDALLERTGLVTVDVGGPGDDLVAGLAARSLSAVAHEAHVEVEINGDDDLDLVCATVAELGLPLYRLTTRLTSLDDVFFRRAGAGGDRT</sequence>
<dbReference type="GO" id="GO:0005524">
    <property type="term" value="F:ATP binding"/>
    <property type="evidence" value="ECO:0007669"/>
    <property type="project" value="UniProtKB-KW"/>
</dbReference>
<dbReference type="Pfam" id="PF00005">
    <property type="entry name" value="ABC_tran"/>
    <property type="match status" value="1"/>
</dbReference>
<dbReference type="Gene3D" id="3.40.50.300">
    <property type="entry name" value="P-loop containing nucleotide triphosphate hydrolases"/>
    <property type="match status" value="1"/>
</dbReference>
<evidence type="ECO:0000259" key="5">
    <source>
        <dbReference type="PROSITE" id="PS50893"/>
    </source>
</evidence>
<feature type="domain" description="ABC transporter" evidence="5">
    <location>
        <begin position="7"/>
        <end position="236"/>
    </location>
</feature>
<dbReference type="InterPro" id="IPR003593">
    <property type="entry name" value="AAA+_ATPase"/>
</dbReference>
<protein>
    <submittedName>
        <fullName evidence="6">ABC transporter ATP-binding protein</fullName>
    </submittedName>
</protein>
<dbReference type="PROSITE" id="PS50893">
    <property type="entry name" value="ABC_TRANSPORTER_2"/>
    <property type="match status" value="1"/>
</dbReference>
<reference evidence="6" key="1">
    <citation type="submission" date="2012-09" db="EMBL/GenBank/DDBJ databases">
        <title>Metagenomic Characterization of a Microbial Community in Wastewater Detects High Levels of Antibiotic Resistance.</title>
        <authorList>
            <person name="Abrams M."/>
            <person name="Caldwell A."/>
            <person name="Vandaei E."/>
            <person name="Lee W."/>
            <person name="Perrott J."/>
            <person name="Khan S.Y."/>
            <person name="Ta J."/>
            <person name="Romero D."/>
            <person name="Nguyen V."/>
            <person name="Pourmand N."/>
            <person name="Ouverney C.C."/>
        </authorList>
    </citation>
    <scope>NUCLEOTIDE SEQUENCE</scope>
</reference>
<dbReference type="SUPFAM" id="SSF52540">
    <property type="entry name" value="P-loop containing nucleoside triphosphate hydrolases"/>
    <property type="match status" value="1"/>
</dbReference>
<dbReference type="SMART" id="SM00382">
    <property type="entry name" value="AAA"/>
    <property type="match status" value="1"/>
</dbReference>
<dbReference type="GO" id="GO:0016887">
    <property type="term" value="F:ATP hydrolysis activity"/>
    <property type="evidence" value="ECO:0007669"/>
    <property type="project" value="InterPro"/>
</dbReference>
<evidence type="ECO:0000256" key="4">
    <source>
        <dbReference type="ARBA" id="ARBA00022840"/>
    </source>
</evidence>
<evidence type="ECO:0000313" key="6">
    <source>
        <dbReference type="EMBL" id="AGC71325.1"/>
    </source>
</evidence>
<name>L7VYX1_9BACT</name>
<keyword evidence="4 6" id="KW-0067">ATP-binding</keyword>
<dbReference type="InterPro" id="IPR027417">
    <property type="entry name" value="P-loop_NTPase"/>
</dbReference>
<evidence type="ECO:0000256" key="2">
    <source>
        <dbReference type="ARBA" id="ARBA00022448"/>
    </source>
</evidence>
<evidence type="ECO:0000256" key="1">
    <source>
        <dbReference type="ARBA" id="ARBA00005417"/>
    </source>
</evidence>
<evidence type="ECO:0000256" key="3">
    <source>
        <dbReference type="ARBA" id="ARBA00022741"/>
    </source>
</evidence>
<proteinExistence type="inferred from homology"/>
<dbReference type="CDD" id="cd03230">
    <property type="entry name" value="ABC_DR_subfamily_A"/>
    <property type="match status" value="1"/>
</dbReference>
<keyword evidence="2" id="KW-0813">Transport</keyword>
<dbReference type="AlphaFoldDB" id="L7VYX1"/>
<dbReference type="PANTHER" id="PTHR43335">
    <property type="entry name" value="ABC TRANSPORTER, ATP-BINDING PROTEIN"/>
    <property type="match status" value="1"/>
</dbReference>
<keyword evidence="3" id="KW-0547">Nucleotide-binding</keyword>
<dbReference type="InterPro" id="IPR003439">
    <property type="entry name" value="ABC_transporter-like_ATP-bd"/>
</dbReference>